<protein>
    <recommendedName>
        <fullName evidence="3">YfbU family protein</fullName>
    </recommendedName>
</protein>
<geneLocation type="plasmid" evidence="1 2">
    <name>pBB1</name>
</geneLocation>
<gene>
    <name evidence="1" type="ordered locus">CNE_BB1p06800</name>
</gene>
<dbReference type="Pfam" id="PF03887">
    <property type="entry name" value="YfbU"/>
    <property type="match status" value="1"/>
</dbReference>
<evidence type="ECO:0000313" key="2">
    <source>
        <dbReference type="Proteomes" id="UP000006798"/>
    </source>
</evidence>
<dbReference type="EMBL" id="CP002879">
    <property type="protein sequence ID" value="AEI82100.1"/>
    <property type="molecule type" value="Genomic_DNA"/>
</dbReference>
<dbReference type="RefSeq" id="WP_013959146.1">
    <property type="nucleotide sequence ID" value="NC_015727.1"/>
</dbReference>
<dbReference type="GeneID" id="34312501"/>
<accession>F8GXN0</accession>
<dbReference type="Gene3D" id="1.10.3190.10">
    <property type="entry name" value="yfbu gene product, domain 2"/>
    <property type="match status" value="1"/>
</dbReference>
<proteinExistence type="predicted"/>
<evidence type="ECO:0008006" key="3">
    <source>
        <dbReference type="Google" id="ProtNLM"/>
    </source>
</evidence>
<dbReference type="HOGENOM" id="CLU_101021_0_0_4"/>
<keyword evidence="1" id="KW-0614">Plasmid</keyword>
<dbReference type="Proteomes" id="UP000006798">
    <property type="component" value="Plasmid pBB1"/>
</dbReference>
<dbReference type="InterPro" id="IPR023146">
    <property type="entry name" value="YfbU_alpha-helical_sf"/>
</dbReference>
<sequence length="184" mass="21364">MKLSSAEKLILMMLCDISEKLEVNGSSGIDAKFVRNAIGTDNAWGIEWEYSMLFHEDEEPTPPKVTEVVNYLDMWRFIERSFHQLSDPDKQRLAEEAGVFGVDPKFRGFDGNNEGEYMNIARFMIEDLNRFAEFAERDLNSHFPMVSTYRRMFGLFEPMRRKIGHHATMNSLGVDDLIQLLKRS</sequence>
<dbReference type="InterPro" id="IPR005587">
    <property type="entry name" value="UPF0304_YfbU"/>
</dbReference>
<dbReference type="SUPFAM" id="SSF116960">
    <property type="entry name" value="YfbU-like"/>
    <property type="match status" value="1"/>
</dbReference>
<dbReference type="KEGG" id="cnc:CNE_BB1p06800"/>
<reference evidence="1 2" key="1">
    <citation type="journal article" date="2011" name="J. Bacteriol.">
        <title>Complete genome sequence of the type strain Cupriavidus necator N-1.</title>
        <authorList>
            <person name="Poehlein A."/>
            <person name="Kusian B."/>
            <person name="Friedrich B."/>
            <person name="Daniel R."/>
            <person name="Bowien B."/>
        </authorList>
    </citation>
    <scope>NUCLEOTIDE SEQUENCE [LARGE SCALE GENOMIC DNA]</scope>
    <source>
        <strain evidence="2">ATCC 43291 / DSM 13513 / CCUG 52238 / LMG 8453 / N-1</strain>
        <plasmid evidence="1 2">pBB1</plasmid>
    </source>
</reference>
<dbReference type="AlphaFoldDB" id="F8GXN0"/>
<organism evidence="1 2">
    <name type="scientific">Cupriavidus necator (strain ATCC 43291 / DSM 13513 / CCUG 52238 / LMG 8453 / N-1)</name>
    <name type="common">Ralstonia eutropha</name>
    <dbReference type="NCBI Taxonomy" id="1042878"/>
    <lineage>
        <taxon>Bacteria</taxon>
        <taxon>Pseudomonadati</taxon>
        <taxon>Pseudomonadota</taxon>
        <taxon>Betaproteobacteria</taxon>
        <taxon>Burkholderiales</taxon>
        <taxon>Burkholderiaceae</taxon>
        <taxon>Cupriavidus</taxon>
    </lineage>
</organism>
<evidence type="ECO:0000313" key="1">
    <source>
        <dbReference type="EMBL" id="AEI82100.1"/>
    </source>
</evidence>
<name>F8GXN0_CUPNN</name>